<evidence type="ECO:0000256" key="7">
    <source>
        <dbReference type="PROSITE-ProRule" id="PRU00723"/>
    </source>
</evidence>
<dbReference type="EMBL" id="KZ293668">
    <property type="protein sequence ID" value="PBK89601.1"/>
    <property type="molecule type" value="Genomic_DNA"/>
</dbReference>
<comment type="subcellular location">
    <subcellularLocation>
        <location evidence="1">Cytoplasm</location>
    </subcellularLocation>
</comment>
<proteinExistence type="predicted"/>
<keyword evidence="8" id="KW-0175">Coiled coil</keyword>
<dbReference type="PROSITE" id="PS51981">
    <property type="entry name" value="ZF_RZ"/>
    <property type="match status" value="1"/>
</dbReference>
<feature type="domain" description="C3H1-type" evidence="9">
    <location>
        <begin position="105"/>
        <end position="133"/>
    </location>
</feature>
<evidence type="ECO:0000313" key="11">
    <source>
        <dbReference type="EMBL" id="PBK89601.1"/>
    </source>
</evidence>
<keyword evidence="3 7" id="KW-0479">Metal-binding</keyword>
<keyword evidence="2" id="KW-0963">Cytoplasm</keyword>
<evidence type="ECO:0000256" key="6">
    <source>
        <dbReference type="ARBA" id="ARBA00022859"/>
    </source>
</evidence>
<dbReference type="InterPro" id="IPR000571">
    <property type="entry name" value="Znf_CCCH"/>
</dbReference>
<dbReference type="SUPFAM" id="SSF52540">
    <property type="entry name" value="P-loop containing nucleoside triphosphate hydrolases"/>
    <property type="match status" value="1"/>
</dbReference>
<reference evidence="12" key="1">
    <citation type="journal article" date="2017" name="Nat. Ecol. Evol.">
        <title>Genome expansion and lineage-specific genetic innovations in the forest pathogenic fungi Armillaria.</title>
        <authorList>
            <person name="Sipos G."/>
            <person name="Prasanna A.N."/>
            <person name="Walter M.C."/>
            <person name="O'Connor E."/>
            <person name="Balint B."/>
            <person name="Krizsan K."/>
            <person name="Kiss B."/>
            <person name="Hess J."/>
            <person name="Varga T."/>
            <person name="Slot J."/>
            <person name="Riley R."/>
            <person name="Boka B."/>
            <person name="Rigling D."/>
            <person name="Barry K."/>
            <person name="Lee J."/>
            <person name="Mihaltcheva S."/>
            <person name="LaButti K."/>
            <person name="Lipzen A."/>
            <person name="Waldron R."/>
            <person name="Moloney N.M."/>
            <person name="Sperisen C."/>
            <person name="Kredics L."/>
            <person name="Vagvoelgyi C."/>
            <person name="Patrignani A."/>
            <person name="Fitzpatrick D."/>
            <person name="Nagy I."/>
            <person name="Doyle S."/>
            <person name="Anderson J.B."/>
            <person name="Grigoriev I.V."/>
            <person name="Gueldener U."/>
            <person name="Muensterkoetter M."/>
            <person name="Nagy L.G."/>
        </authorList>
    </citation>
    <scope>NUCLEOTIDE SEQUENCE [LARGE SCALE GENOMIC DNA]</scope>
    <source>
        <strain evidence="12">Ar21-2</strain>
    </source>
</reference>
<evidence type="ECO:0000256" key="5">
    <source>
        <dbReference type="ARBA" id="ARBA00022833"/>
    </source>
</evidence>
<keyword evidence="4 7" id="KW-0863">Zinc-finger</keyword>
<sequence>MPYSSSTVDQWQRRGLSKVKESAKVSSFSMILGYVNSTASSTLIDASRHPFFSYLSAMFNRRGREPCRFFNTSRGCRYGQDCRFPHETARSPMPPRPSDRSSAPTAGQWNCKFFWASGECRQGFDCTFRHVRPPQTRNTTEAPLEATSSDFDTLDFLTTEGLANLNNISLDKLHTVTPAEAHNMLKPFNTPTFQFTGPDRVTQFVQILASVDRRNLQWDTVRAQSFLGMIVDLKHHVLTRIRGVLQYSPISCRAGTGFTDLSFQLGYFPLLQFFGSDLILKTNLHHNIHALYSALDSGLDHMLDVVSSCMEQMIQNRSWKDPTPALPATRQSSLSGVAVFGTITTLLTQYLQRFKHAINNHPGIVVFAGNLVRWYDEWARLIVTSNFDDSIDPTVQQLTLEQIKESISRLDAIVKREHANAESRRRPVQPQGLKEDHRFEALQARLIQTYDPPGALRLLGPRHNNDHRDIADIHIVPTHDEMISAALPYIPTNLPGIPHHLAPNSMERHLDIQFRLLREELIAPLRASVSALQLDFDAMQAPALRREAQPIQLDRLLKAKGGMYRTSGYTSSTMFHVYTNVEYSPLQAERRGFTVGLVIDAPPSDRARHSDPKIRKEFWEHAGSRRLSFGSFVVLVVTHLGRLKTHVGSISSRTDDIIESSKAHQSRIEIRVKFFDPDVELGALRQEKITVDKHRFAFLVDNNIMFESIRPFLEKLRSVEPTSIPFSDYICGDTLGGVGVAPPKYSRKPSFQYNLECLSKDRTAEYIHPLNTTDPLSIRRARLQLKSSSLLDPSQCDAVVDALTQEIALIQGPPGTGKSFTGKELLRVLFANKVKPIVMIAFTNHALDHMLLSLLDAKITTNLVRLGSRSSDERINGYTLDKLERMKDEASSPLDQIVRKERFSMDRLEDEMRTILQNIQMPSHTWKTVTNYLQENFPDHLVSFMDLPFWVEILAEEFCQDIEVKGGWTTVTKKKGRNFDIPNTIYSFWKTGQDITFIQPPQPPLYTAKTSKEETEKGWAELQEYLTRMNDFFIPLGSPEGVVPSIPTTSRPIDELLVTDAIWCMSVEERQTLSTFWENEMRTFAYNKYRQDYEQRREEYEAACKRFNDAKDESRRQLLSQIDLIGCTTTGAAKLTSLMTTVAPKVVIVEEAGQVLEAHILSSLVPSVQHLICIGDPQQLRPTLANFSLSMDSARGRELYKFDRSLMERLADGRFPMSQINVQRRMRPSISHNIRTILYPNLEDHDLVKKYPPVQGMEKDLFFFTHTNQEKAADEGSASKVNTFEVNIAVLCAYLGQLRELRTALNSLKVAVSVDERDQDQLVREGMDDEGYVEQVSVSKHVRLGTVDIFQGEEAKIVIVSLVRNSGGFDSDESIGFLKSSNRINVALSRAQHGLYILGNASNLRQNSTWKTIIDEMDQRDQIGFGIPVICPRHPDQRNIINAPGQLNAVAPEGGCCLPCDYRMNCGHNCPSMCHLDLDKHRSMWCHMPCLRTPCPRMHPCPKRCSDECGPCRFPLDNVELPCGHKASISCYQAESLSSVFCREEVVKRLSLCGHEATMCCSKDPRKHKCLSACGGTMSCCRKTCKSFCGDCTELNLDFLRRFKLQLDIEIKRTLHKSHQCERLLFCQHICGLDCSQDHECNTSCKRACRQRCSHHKCPKSCAEDCPPCAQPCDWICPHLSCPVLCGSICARLPCDEPCYTILRCGHVCRSVCGEPCLQQKCIECLSDEAKTDVVDLVTQRTLADIPVGSEDISEKLITLDCGHIFTVETLDGHCHMTDYYEVDEMGSYAGMKAPPTEFQRPPTCPTCRGPITARRYGRVLKRANLDILEQNVASMMSQRLAEAVPSIETLSNGLVELEARAKKLEVPPGFKCLPADKFERSIAERQGSMTKKADEVLDHSMFATRSMVTCHGLSGSEATAWMVIVEDIHKVYKKVANIARMRSAHVRAYESALSTLYRLELAHLAAEPPSEILQVSPENIAMRNVDQKVGQPPHKADRRYHLEAFILSVELRLMLGSIARSRFEGLPITSNEPEALHHRNVWYSFTLFIYQSCIIDCQKATTISHATSSSRLAARSASLMLCSEFEQFRFSMLEKRRDMFKGGALEEARDGLVAEIQADRKKLKSRLRELERSYLTSRPSNDLSQIIEDRQWFHKNCAAKIERCFAEYRKLEEHIIYDDDVYQPMSLQEKQDIVKALGFSHRGHFYNCMNGHTFVITECGGATQVSQCPECRTPIGGENHHLDTSNTRAREYEDISRQQGVRKSPWAWAVDA</sequence>
<dbReference type="InterPro" id="IPR045055">
    <property type="entry name" value="DNA2/NAM7-like"/>
</dbReference>
<dbReference type="Pfam" id="PF20173">
    <property type="entry name" value="ZnF_RZ-type"/>
    <property type="match status" value="1"/>
</dbReference>
<evidence type="ECO:0000256" key="2">
    <source>
        <dbReference type="ARBA" id="ARBA00022490"/>
    </source>
</evidence>
<feature type="coiled-coil region" evidence="8">
    <location>
        <begin position="1086"/>
        <end position="1117"/>
    </location>
</feature>
<dbReference type="Pfam" id="PF13087">
    <property type="entry name" value="AAA_12"/>
    <property type="match status" value="1"/>
</dbReference>
<dbReference type="CDD" id="cd18808">
    <property type="entry name" value="SF1_C_Upf1"/>
    <property type="match status" value="1"/>
</dbReference>
<evidence type="ECO:0000256" key="8">
    <source>
        <dbReference type="SAM" id="Coils"/>
    </source>
</evidence>
<dbReference type="SMART" id="SM00356">
    <property type="entry name" value="ZnF_C3H1"/>
    <property type="match status" value="2"/>
</dbReference>
<dbReference type="InterPro" id="IPR047187">
    <property type="entry name" value="SF1_C_Upf1"/>
</dbReference>
<accession>A0A2H3D2U2</accession>
<keyword evidence="12" id="KW-1185">Reference proteome</keyword>
<gene>
    <name evidence="11" type="ORF">ARMGADRAFT_326959</name>
</gene>
<dbReference type="PROSITE" id="PS50103">
    <property type="entry name" value="ZF_C3H1"/>
    <property type="match status" value="2"/>
</dbReference>
<dbReference type="InterPro" id="IPR027417">
    <property type="entry name" value="P-loop_NTPase"/>
</dbReference>
<organism evidence="11 12">
    <name type="scientific">Armillaria gallica</name>
    <name type="common">Bulbous honey fungus</name>
    <name type="synonym">Armillaria bulbosa</name>
    <dbReference type="NCBI Taxonomy" id="47427"/>
    <lineage>
        <taxon>Eukaryota</taxon>
        <taxon>Fungi</taxon>
        <taxon>Dikarya</taxon>
        <taxon>Basidiomycota</taxon>
        <taxon>Agaricomycotina</taxon>
        <taxon>Agaricomycetes</taxon>
        <taxon>Agaricomycetidae</taxon>
        <taxon>Agaricales</taxon>
        <taxon>Marasmiineae</taxon>
        <taxon>Physalacriaceae</taxon>
        <taxon>Armillaria</taxon>
    </lineage>
</organism>
<dbReference type="PANTHER" id="PTHR10887">
    <property type="entry name" value="DNA2/NAM7 HELICASE FAMILY"/>
    <property type="match status" value="1"/>
</dbReference>
<dbReference type="GO" id="GO:0004386">
    <property type="term" value="F:helicase activity"/>
    <property type="evidence" value="ECO:0007669"/>
    <property type="project" value="InterPro"/>
</dbReference>
<dbReference type="OrthoDB" id="2423195at2759"/>
<feature type="zinc finger region" description="C3H1-type" evidence="7">
    <location>
        <begin position="61"/>
        <end position="89"/>
    </location>
</feature>
<feature type="domain" description="C3H1-type" evidence="9">
    <location>
        <begin position="61"/>
        <end position="89"/>
    </location>
</feature>
<evidence type="ECO:0008006" key="13">
    <source>
        <dbReference type="Google" id="ProtNLM"/>
    </source>
</evidence>
<keyword evidence="5 7" id="KW-0862">Zinc</keyword>
<feature type="zinc finger region" description="C3H1-type" evidence="7">
    <location>
        <begin position="105"/>
        <end position="133"/>
    </location>
</feature>
<dbReference type="GO" id="GO:0031380">
    <property type="term" value="C:nuclear RNA-directed RNA polymerase complex"/>
    <property type="evidence" value="ECO:0007669"/>
    <property type="project" value="TreeGrafter"/>
</dbReference>
<dbReference type="Proteomes" id="UP000217790">
    <property type="component" value="Unassembled WGS sequence"/>
</dbReference>
<evidence type="ECO:0000256" key="3">
    <source>
        <dbReference type="ARBA" id="ARBA00022723"/>
    </source>
</evidence>
<evidence type="ECO:0000256" key="1">
    <source>
        <dbReference type="ARBA" id="ARBA00004496"/>
    </source>
</evidence>
<dbReference type="InterPro" id="IPR041679">
    <property type="entry name" value="DNA2/NAM7-like_C"/>
</dbReference>
<dbReference type="GO" id="GO:0002376">
    <property type="term" value="P:immune system process"/>
    <property type="evidence" value="ECO:0007669"/>
    <property type="project" value="UniProtKB-KW"/>
</dbReference>
<dbReference type="CDD" id="cd06008">
    <property type="entry name" value="NF-X1-zinc-finger"/>
    <property type="match status" value="1"/>
</dbReference>
<evidence type="ECO:0000256" key="4">
    <source>
        <dbReference type="ARBA" id="ARBA00022771"/>
    </source>
</evidence>
<dbReference type="InterPro" id="IPR046439">
    <property type="entry name" value="ZF_RZ_dom"/>
</dbReference>
<name>A0A2H3D2U2_ARMGA</name>
<evidence type="ECO:0000259" key="9">
    <source>
        <dbReference type="PROSITE" id="PS50103"/>
    </source>
</evidence>
<dbReference type="InterPro" id="IPR041677">
    <property type="entry name" value="DNA2/NAM7_AAA_11"/>
</dbReference>
<protein>
    <recommendedName>
        <fullName evidence="13">P-loop containing nucleoside triphosphate hydrolase protein</fullName>
    </recommendedName>
</protein>
<evidence type="ECO:0000259" key="10">
    <source>
        <dbReference type="PROSITE" id="PS51981"/>
    </source>
</evidence>
<feature type="domain" description="RZ-type" evidence="10">
    <location>
        <begin position="2186"/>
        <end position="2259"/>
    </location>
</feature>
<dbReference type="GO" id="GO:0031048">
    <property type="term" value="P:regulatory ncRNA-mediated heterochromatin formation"/>
    <property type="evidence" value="ECO:0007669"/>
    <property type="project" value="TreeGrafter"/>
</dbReference>
<dbReference type="Gene3D" id="3.40.50.300">
    <property type="entry name" value="P-loop containing nucleotide triphosphate hydrolases"/>
    <property type="match status" value="3"/>
</dbReference>
<dbReference type="GO" id="GO:0008270">
    <property type="term" value="F:zinc ion binding"/>
    <property type="evidence" value="ECO:0007669"/>
    <property type="project" value="UniProtKB-KW"/>
</dbReference>
<dbReference type="GO" id="GO:0005737">
    <property type="term" value="C:cytoplasm"/>
    <property type="evidence" value="ECO:0007669"/>
    <property type="project" value="UniProtKB-SubCell"/>
</dbReference>
<dbReference type="PANTHER" id="PTHR10887:SF445">
    <property type="entry name" value="NFX1-TYPE ZINC FINGER-CONTAINING PROTEIN 1"/>
    <property type="match status" value="1"/>
</dbReference>
<dbReference type="Pfam" id="PF13086">
    <property type="entry name" value="AAA_11"/>
    <property type="match status" value="1"/>
</dbReference>
<evidence type="ECO:0000313" key="12">
    <source>
        <dbReference type="Proteomes" id="UP000217790"/>
    </source>
</evidence>
<dbReference type="STRING" id="47427.A0A2H3D2U2"/>
<dbReference type="OMA" id="NCINGHP"/>
<dbReference type="InParanoid" id="A0A2H3D2U2"/>
<keyword evidence="6" id="KW-0391">Immunity</keyword>